<dbReference type="Pfam" id="PF13404">
    <property type="entry name" value="HTH_AsnC-type"/>
    <property type="match status" value="1"/>
</dbReference>
<protein>
    <submittedName>
        <fullName evidence="5">Transcriptional regulator, AsnC family</fullName>
    </submittedName>
</protein>
<dbReference type="OrthoDB" id="34294at2"/>
<accession>F2NK23</accession>
<evidence type="ECO:0000256" key="1">
    <source>
        <dbReference type="ARBA" id="ARBA00023015"/>
    </source>
</evidence>
<proteinExistence type="predicted"/>
<gene>
    <name evidence="5" type="ordered locus">Marky_1254</name>
</gene>
<dbReference type="InterPro" id="IPR036390">
    <property type="entry name" value="WH_DNA-bd_sf"/>
</dbReference>
<dbReference type="GO" id="GO:0043565">
    <property type="term" value="F:sequence-specific DNA binding"/>
    <property type="evidence" value="ECO:0007669"/>
    <property type="project" value="InterPro"/>
</dbReference>
<dbReference type="AlphaFoldDB" id="F2NK23"/>
<evidence type="ECO:0000256" key="2">
    <source>
        <dbReference type="ARBA" id="ARBA00023125"/>
    </source>
</evidence>
<dbReference type="KEGG" id="mhd:Marky_1254"/>
<dbReference type="PANTHER" id="PTHR30154">
    <property type="entry name" value="LEUCINE-RESPONSIVE REGULATORY PROTEIN"/>
    <property type="match status" value="1"/>
</dbReference>
<dbReference type="SUPFAM" id="SSF46785">
    <property type="entry name" value="Winged helix' DNA-binding domain"/>
    <property type="match status" value="1"/>
</dbReference>
<reference evidence="5 6" key="1">
    <citation type="journal article" date="2012" name="Stand. Genomic Sci.">
        <title>Complete genome sequence of the aerobic, heterotroph Marinithermus hydrothermalis type strain (T1(T)) from a deep-sea hydrothermal vent chimney.</title>
        <authorList>
            <person name="Copeland A."/>
            <person name="Gu W."/>
            <person name="Yasawong M."/>
            <person name="Lapidus A."/>
            <person name="Lucas S."/>
            <person name="Deshpande S."/>
            <person name="Pagani I."/>
            <person name="Tapia R."/>
            <person name="Cheng J.F."/>
            <person name="Goodwin L.A."/>
            <person name="Pitluck S."/>
            <person name="Liolios K."/>
            <person name="Ivanova N."/>
            <person name="Mavromatis K."/>
            <person name="Mikhailova N."/>
            <person name="Pati A."/>
            <person name="Chen A."/>
            <person name="Palaniappan K."/>
            <person name="Land M."/>
            <person name="Pan C."/>
            <person name="Brambilla E.M."/>
            <person name="Rohde M."/>
            <person name="Tindall B.J."/>
            <person name="Sikorski J."/>
            <person name="Goker M."/>
            <person name="Detter J.C."/>
            <person name="Bristow J."/>
            <person name="Eisen J.A."/>
            <person name="Markowitz V."/>
            <person name="Hugenholtz P."/>
            <person name="Kyrpides N.C."/>
            <person name="Klenk H.P."/>
            <person name="Woyke T."/>
        </authorList>
    </citation>
    <scope>NUCLEOTIDE SEQUENCE [LARGE SCALE GENOMIC DNA]</scope>
    <source>
        <strain evidence="6">DSM 14884 / JCM 11576 / T1</strain>
    </source>
</reference>
<dbReference type="Pfam" id="PF01037">
    <property type="entry name" value="AsnC_trans_reg"/>
    <property type="match status" value="1"/>
</dbReference>
<dbReference type="Proteomes" id="UP000007030">
    <property type="component" value="Chromosome"/>
</dbReference>
<dbReference type="SMART" id="SM00344">
    <property type="entry name" value="HTH_ASNC"/>
    <property type="match status" value="1"/>
</dbReference>
<dbReference type="InterPro" id="IPR011008">
    <property type="entry name" value="Dimeric_a/b-barrel"/>
</dbReference>
<dbReference type="Gene3D" id="1.10.10.10">
    <property type="entry name" value="Winged helix-like DNA-binding domain superfamily/Winged helix DNA-binding domain"/>
    <property type="match status" value="1"/>
</dbReference>
<feature type="domain" description="HTH asnC-type" evidence="4">
    <location>
        <begin position="9"/>
        <end position="70"/>
    </location>
</feature>
<dbReference type="eggNOG" id="COG1522">
    <property type="taxonomic scope" value="Bacteria"/>
</dbReference>
<evidence type="ECO:0000313" key="5">
    <source>
        <dbReference type="EMBL" id="AEB11994.1"/>
    </source>
</evidence>
<evidence type="ECO:0000256" key="3">
    <source>
        <dbReference type="ARBA" id="ARBA00023163"/>
    </source>
</evidence>
<dbReference type="RefSeq" id="WP_013704041.1">
    <property type="nucleotide sequence ID" value="NC_015387.1"/>
</dbReference>
<dbReference type="PANTHER" id="PTHR30154:SF53">
    <property type="entry name" value="HTH-TYPE TRANSCRIPTIONAL REGULATOR LRPC"/>
    <property type="match status" value="1"/>
</dbReference>
<dbReference type="HOGENOM" id="CLU_091233_3_0_0"/>
<dbReference type="InterPro" id="IPR019888">
    <property type="entry name" value="Tscrpt_reg_AsnC-like"/>
</dbReference>
<dbReference type="GO" id="GO:0043200">
    <property type="term" value="P:response to amino acid"/>
    <property type="evidence" value="ECO:0007669"/>
    <property type="project" value="TreeGrafter"/>
</dbReference>
<dbReference type="PROSITE" id="PS00519">
    <property type="entry name" value="HTH_ASNC_1"/>
    <property type="match status" value="1"/>
</dbReference>
<keyword evidence="6" id="KW-1185">Reference proteome</keyword>
<evidence type="ECO:0000259" key="4">
    <source>
        <dbReference type="PROSITE" id="PS50956"/>
    </source>
</evidence>
<dbReference type="CDD" id="cd00090">
    <property type="entry name" value="HTH_ARSR"/>
    <property type="match status" value="1"/>
</dbReference>
<dbReference type="InterPro" id="IPR019885">
    <property type="entry name" value="Tscrpt_reg_HTH_AsnC-type_CS"/>
</dbReference>
<sequence length="159" mass="17461">MPFDAQKYLDEVGLAILKELQHDARLSYSELGRRVGLSAPAVAERVRRLEDAGIITGYAARVDPAALGYTVNALIELTTTPGQYAKVLEYAEKTLEVRECYFVTGEHSFVARVVARSIPHLQRIIQQLSLFGPTRTSVVLSTPLIKDTFALEAADLAEG</sequence>
<dbReference type="EMBL" id="CP002630">
    <property type="protein sequence ID" value="AEB11994.1"/>
    <property type="molecule type" value="Genomic_DNA"/>
</dbReference>
<keyword evidence="2" id="KW-0238">DNA-binding</keyword>
<dbReference type="FunFam" id="1.10.10.10:FF:000186">
    <property type="entry name" value="AsnC family transcriptional regulator"/>
    <property type="match status" value="1"/>
</dbReference>
<keyword evidence="3" id="KW-0804">Transcription</keyword>
<evidence type="ECO:0000313" key="6">
    <source>
        <dbReference type="Proteomes" id="UP000007030"/>
    </source>
</evidence>
<dbReference type="PROSITE" id="PS50956">
    <property type="entry name" value="HTH_ASNC_2"/>
    <property type="match status" value="1"/>
</dbReference>
<dbReference type="PRINTS" id="PR00033">
    <property type="entry name" value="HTHASNC"/>
</dbReference>
<dbReference type="InterPro" id="IPR011991">
    <property type="entry name" value="ArsR-like_HTH"/>
</dbReference>
<dbReference type="InterPro" id="IPR036388">
    <property type="entry name" value="WH-like_DNA-bd_sf"/>
</dbReference>
<dbReference type="Gene3D" id="3.30.70.920">
    <property type="match status" value="1"/>
</dbReference>
<dbReference type="GO" id="GO:0005829">
    <property type="term" value="C:cytosol"/>
    <property type="evidence" value="ECO:0007669"/>
    <property type="project" value="TreeGrafter"/>
</dbReference>
<dbReference type="SUPFAM" id="SSF54909">
    <property type="entry name" value="Dimeric alpha+beta barrel"/>
    <property type="match status" value="1"/>
</dbReference>
<dbReference type="STRING" id="869210.Marky_1254"/>
<name>F2NK23_MARHT</name>
<dbReference type="InterPro" id="IPR000485">
    <property type="entry name" value="AsnC-type_HTH_dom"/>
</dbReference>
<organism evidence="5 6">
    <name type="scientific">Marinithermus hydrothermalis (strain DSM 14884 / JCM 11576 / T1)</name>
    <dbReference type="NCBI Taxonomy" id="869210"/>
    <lineage>
        <taxon>Bacteria</taxon>
        <taxon>Thermotogati</taxon>
        <taxon>Deinococcota</taxon>
        <taxon>Deinococci</taxon>
        <taxon>Thermales</taxon>
        <taxon>Thermaceae</taxon>
        <taxon>Marinithermus</taxon>
    </lineage>
</organism>
<keyword evidence="1" id="KW-0805">Transcription regulation</keyword>
<dbReference type="InterPro" id="IPR019887">
    <property type="entry name" value="Tscrpt_reg_AsnC/Lrp_C"/>
</dbReference>